<keyword evidence="4" id="KW-0963">Cytoplasm</keyword>
<evidence type="ECO:0000256" key="4">
    <source>
        <dbReference type="ARBA" id="ARBA00022490"/>
    </source>
</evidence>
<dbReference type="InterPro" id="IPR042618">
    <property type="entry name" value="IQCG"/>
</dbReference>
<evidence type="ECO:0000256" key="1">
    <source>
        <dbReference type="ARBA" id="ARBA00004611"/>
    </source>
</evidence>
<evidence type="ECO:0000256" key="5">
    <source>
        <dbReference type="ARBA" id="ARBA00022846"/>
    </source>
</evidence>
<evidence type="ECO:0000256" key="7">
    <source>
        <dbReference type="ARBA" id="ARBA00023212"/>
    </source>
</evidence>
<keyword evidence="12" id="KW-1185">Reference proteome</keyword>
<name>A0A6P3WCM7_CLUHA</name>
<evidence type="ECO:0000256" key="6">
    <source>
        <dbReference type="ARBA" id="ARBA00023069"/>
    </source>
</evidence>
<evidence type="ECO:0000256" key="8">
    <source>
        <dbReference type="ARBA" id="ARBA00023273"/>
    </source>
</evidence>
<evidence type="ECO:0000256" key="2">
    <source>
        <dbReference type="ARBA" id="ARBA00008222"/>
    </source>
</evidence>
<evidence type="ECO:0000256" key="11">
    <source>
        <dbReference type="SAM" id="MobiDB-lite"/>
    </source>
</evidence>
<dbReference type="CDD" id="cd23766">
    <property type="entry name" value="IQCG"/>
    <property type="match status" value="1"/>
</dbReference>
<evidence type="ECO:0000256" key="10">
    <source>
        <dbReference type="SAM" id="Coils"/>
    </source>
</evidence>
<dbReference type="Proteomes" id="UP000515152">
    <property type="component" value="Chromosome 9"/>
</dbReference>
<sequence length="371" mass="43344">MSVKISGAQLVRVCTVLHDCADQLTVLGNIIPDTYKDRPEADMVVGADISGVISQHREAEQSLKMVRQNQGEGGTVTGAMQEMHRSHKELSRTMETNPLSPDNLAKVQRDRQFLAQVITNVLADLKDKSTFESLFLAVEEEKKKKAHLLDIIIREEEGRRLTKALQRQLQDIRKEKTLDLQRREEMTAHLKDQLQEMKVKTSLERKYVKSNTELLVYQGQKLNTHKEKQLDDERKLLQDKMELERRVHMKIETFLKETQSTLGEKLEYWMERYEKDMEDKQQELNALKNAKASNLIQLQDLAKKYRESEQVVMEDRLEKENLRKRLEKDQLERDASTKIQSWWRGTMVRKGLGQYKKGKKGKEGKKGKKKK</sequence>
<dbReference type="InterPro" id="IPR000048">
    <property type="entry name" value="IQ_motif_EF-hand-BS"/>
</dbReference>
<dbReference type="CTD" id="84223"/>
<comment type="similarity">
    <text evidence="2">Belongs to the DRC9 family.</text>
</comment>
<dbReference type="GO" id="GO:0005737">
    <property type="term" value="C:cytoplasm"/>
    <property type="evidence" value="ECO:0007669"/>
    <property type="project" value="TreeGrafter"/>
</dbReference>
<dbReference type="AlphaFoldDB" id="A0A6P3WCM7"/>
<feature type="coiled-coil region" evidence="10">
    <location>
        <begin position="270"/>
        <end position="334"/>
    </location>
</feature>
<dbReference type="Gene3D" id="1.20.5.190">
    <property type="match status" value="1"/>
</dbReference>
<dbReference type="Pfam" id="PF00612">
    <property type="entry name" value="IQ"/>
    <property type="match status" value="1"/>
</dbReference>
<dbReference type="PROSITE" id="PS50096">
    <property type="entry name" value="IQ"/>
    <property type="match status" value="1"/>
</dbReference>
<comment type="subcellular location">
    <subcellularLocation>
        <location evidence="1">Cytoplasm</location>
        <location evidence="1">Cytoskeleton</location>
        <location evidence="1">Flagellum axoneme</location>
    </subcellularLocation>
</comment>
<organism evidence="12 13">
    <name type="scientific">Clupea harengus</name>
    <name type="common">Atlantic herring</name>
    <dbReference type="NCBI Taxonomy" id="7950"/>
    <lineage>
        <taxon>Eukaryota</taxon>
        <taxon>Metazoa</taxon>
        <taxon>Chordata</taxon>
        <taxon>Craniata</taxon>
        <taxon>Vertebrata</taxon>
        <taxon>Euteleostomi</taxon>
        <taxon>Actinopterygii</taxon>
        <taxon>Neopterygii</taxon>
        <taxon>Teleostei</taxon>
        <taxon>Clupei</taxon>
        <taxon>Clupeiformes</taxon>
        <taxon>Clupeoidei</taxon>
        <taxon>Clupeidae</taxon>
        <taxon>Clupea</taxon>
    </lineage>
</organism>
<evidence type="ECO:0000313" key="13">
    <source>
        <dbReference type="RefSeq" id="XP_012695237.2"/>
    </source>
</evidence>
<feature type="region of interest" description="Disordered" evidence="11">
    <location>
        <begin position="350"/>
        <end position="371"/>
    </location>
</feature>
<dbReference type="RefSeq" id="XP_012695237.2">
    <property type="nucleotide sequence ID" value="XM_012839783.3"/>
</dbReference>
<proteinExistence type="inferred from homology"/>
<evidence type="ECO:0000256" key="9">
    <source>
        <dbReference type="ARBA" id="ARBA00032183"/>
    </source>
</evidence>
<dbReference type="PANTHER" id="PTHR14871:SF1">
    <property type="entry name" value="DYNEIN REGULATORY COMPLEX PROTEIN 9"/>
    <property type="match status" value="1"/>
</dbReference>
<keyword evidence="8" id="KW-0966">Cell projection</keyword>
<feature type="compositionally biased region" description="Basic residues" evidence="11">
    <location>
        <begin position="356"/>
        <end position="371"/>
    </location>
</feature>
<keyword evidence="10" id="KW-0175">Coiled coil</keyword>
<keyword evidence="7" id="KW-0206">Cytoskeleton</keyword>
<dbReference type="GO" id="GO:0036126">
    <property type="term" value="C:sperm flagellum"/>
    <property type="evidence" value="ECO:0007669"/>
    <property type="project" value="TreeGrafter"/>
</dbReference>
<keyword evidence="5" id="KW-0282">Flagellum</keyword>
<dbReference type="KEGG" id="char:105911015"/>
<reference evidence="13" key="1">
    <citation type="submission" date="2025-08" db="UniProtKB">
        <authorList>
            <consortium name="RefSeq"/>
        </authorList>
    </citation>
    <scope>IDENTIFICATION</scope>
</reference>
<protein>
    <recommendedName>
        <fullName evidence="3">Dynein regulatory complex protein 9</fullName>
    </recommendedName>
    <alternativeName>
        <fullName evidence="9">IQ domain-containing protein G</fullName>
    </alternativeName>
</protein>
<accession>A0A6P3WCM7</accession>
<evidence type="ECO:0000256" key="3">
    <source>
        <dbReference type="ARBA" id="ARBA00013738"/>
    </source>
</evidence>
<dbReference type="PANTHER" id="PTHR14871">
    <property type="entry name" value="DYNEIN REGULATORY COMPLEX PROTEIN 9"/>
    <property type="match status" value="1"/>
</dbReference>
<gene>
    <name evidence="13" type="primary">iqcg</name>
</gene>
<dbReference type="GO" id="GO:0007288">
    <property type="term" value="P:sperm axoneme assembly"/>
    <property type="evidence" value="ECO:0007669"/>
    <property type="project" value="TreeGrafter"/>
</dbReference>
<keyword evidence="6" id="KW-0969">Cilium</keyword>
<evidence type="ECO:0000313" key="12">
    <source>
        <dbReference type="Proteomes" id="UP000515152"/>
    </source>
</evidence>
<dbReference type="OrthoDB" id="10254713at2759"/>
<dbReference type="GeneID" id="105911015"/>